<reference evidence="1" key="1">
    <citation type="submission" date="2019-08" db="EMBL/GenBank/DDBJ databases">
        <authorList>
            <person name="Kucharzyk K."/>
            <person name="Murdoch R.W."/>
            <person name="Higgins S."/>
            <person name="Loffler F."/>
        </authorList>
    </citation>
    <scope>NUCLEOTIDE SEQUENCE</scope>
</reference>
<gene>
    <name evidence="1" type="ORF">SDC9_161809</name>
</gene>
<dbReference type="AlphaFoldDB" id="A0A645FLQ2"/>
<sequence length="119" mass="12884">MYKPWFIGREAYLTREAKRTSVVARFRFTEKAVRMAHNGDPVLDAKGKVIGLVTSCAVDKEGYLTGQASIDLKSGVEGTPVFIYQGAPKQAGKAPAELSNGDKVTLPTPASIISRFPKL</sequence>
<dbReference type="InterPro" id="IPR027266">
    <property type="entry name" value="TrmE/GcvT-like"/>
</dbReference>
<dbReference type="Gene3D" id="3.30.1360.120">
    <property type="entry name" value="Probable tRNA modification gtpase trme, domain 1"/>
    <property type="match status" value="1"/>
</dbReference>
<name>A0A645FLQ2_9ZZZZ</name>
<organism evidence="1">
    <name type="scientific">bioreactor metagenome</name>
    <dbReference type="NCBI Taxonomy" id="1076179"/>
    <lineage>
        <taxon>unclassified sequences</taxon>
        <taxon>metagenomes</taxon>
        <taxon>ecological metagenomes</taxon>
    </lineage>
</organism>
<protein>
    <submittedName>
        <fullName evidence="1">Uncharacterized protein</fullName>
    </submittedName>
</protein>
<comment type="caution">
    <text evidence="1">The sequence shown here is derived from an EMBL/GenBank/DDBJ whole genome shotgun (WGS) entry which is preliminary data.</text>
</comment>
<dbReference type="EMBL" id="VSSQ01061114">
    <property type="protein sequence ID" value="MPN14482.1"/>
    <property type="molecule type" value="Genomic_DNA"/>
</dbReference>
<accession>A0A645FLQ2</accession>
<evidence type="ECO:0000313" key="1">
    <source>
        <dbReference type="EMBL" id="MPN14482.1"/>
    </source>
</evidence>
<proteinExistence type="predicted"/>